<evidence type="ECO:0000313" key="3">
    <source>
        <dbReference type="Proteomes" id="UP001365128"/>
    </source>
</evidence>
<name>A0ABR1MKE2_9PEZI</name>
<evidence type="ECO:0000313" key="2">
    <source>
        <dbReference type="EMBL" id="KAK7551674.1"/>
    </source>
</evidence>
<gene>
    <name evidence="2" type="ORF">IWX46DRAFT_625246</name>
</gene>
<reference evidence="2 3" key="1">
    <citation type="submission" date="2024-04" db="EMBL/GenBank/DDBJ databases">
        <title>Phyllosticta paracitricarpa is synonymous to the EU quarantine fungus P. citricarpa based on phylogenomic analyses.</title>
        <authorList>
            <consortium name="Lawrence Berkeley National Laboratory"/>
            <person name="Van Ingen-Buijs V.A."/>
            <person name="Van Westerhoven A.C."/>
            <person name="Haridas S."/>
            <person name="Skiadas P."/>
            <person name="Martin F."/>
            <person name="Groenewald J.Z."/>
            <person name="Crous P.W."/>
            <person name="Seidl M.F."/>
        </authorList>
    </citation>
    <scope>NUCLEOTIDE SEQUENCE [LARGE SCALE GENOMIC DNA]</scope>
    <source>
        <strain evidence="2 3">CBS 122670</strain>
    </source>
</reference>
<feature type="compositionally biased region" description="Acidic residues" evidence="1">
    <location>
        <begin position="229"/>
        <end position="244"/>
    </location>
</feature>
<organism evidence="2 3">
    <name type="scientific">Phyllosticta citricarpa</name>
    <dbReference type="NCBI Taxonomy" id="55181"/>
    <lineage>
        <taxon>Eukaryota</taxon>
        <taxon>Fungi</taxon>
        <taxon>Dikarya</taxon>
        <taxon>Ascomycota</taxon>
        <taxon>Pezizomycotina</taxon>
        <taxon>Dothideomycetes</taxon>
        <taxon>Dothideomycetes incertae sedis</taxon>
        <taxon>Botryosphaeriales</taxon>
        <taxon>Phyllostictaceae</taxon>
        <taxon>Phyllosticta</taxon>
    </lineage>
</organism>
<protein>
    <submittedName>
        <fullName evidence="2">Uncharacterized protein</fullName>
    </submittedName>
</protein>
<evidence type="ECO:0000256" key="1">
    <source>
        <dbReference type="SAM" id="MobiDB-lite"/>
    </source>
</evidence>
<proteinExistence type="predicted"/>
<feature type="region of interest" description="Disordered" evidence="1">
    <location>
        <begin position="214"/>
        <end position="249"/>
    </location>
</feature>
<dbReference type="EMBL" id="JBBPDW010000006">
    <property type="protein sequence ID" value="KAK7551674.1"/>
    <property type="molecule type" value="Genomic_DNA"/>
</dbReference>
<sequence length="344" mass="37617">MTDLRLAFLRRMPSSKKGMAAQAAAVRSGQSTSNKLSCRHLITQSTTNTLYPLGHKEATFTPSRQQPNSCSSSSSYSSSYSSSHIPIPAPSESVGRSVGRPVNQSVGTVWMELDGRAWTGLRVLPSLSRTRLPCTAPFTACLTLSRTVASHPSPFLSADDSFSFSSSSSSNSSSLCLPSLPTSFPCATVSYRHPTNSVFSTSIRNPLEADCQNSRTAFTGARGEKSELDSEPGDDDDDDDDDCETPSSMHDYMTDWAARSLAWRRRARCDAMRRDAFSPASSSPFLADPTILHREMFSFRIAAFGCLKHVTIAIVFCIASRSRNLPYPSLPYPRPPCQHLFLRS</sequence>
<keyword evidence="3" id="KW-1185">Reference proteome</keyword>
<accession>A0ABR1MKE2</accession>
<comment type="caution">
    <text evidence="2">The sequence shown here is derived from an EMBL/GenBank/DDBJ whole genome shotgun (WGS) entry which is preliminary data.</text>
</comment>
<dbReference type="Proteomes" id="UP001365128">
    <property type="component" value="Unassembled WGS sequence"/>
</dbReference>